<evidence type="ECO:0000256" key="1">
    <source>
        <dbReference type="ARBA" id="ARBA00000085"/>
    </source>
</evidence>
<evidence type="ECO:0000256" key="5">
    <source>
        <dbReference type="ARBA" id="ARBA00022777"/>
    </source>
</evidence>
<keyword evidence="12" id="KW-1185">Reference proteome</keyword>
<dbReference type="InterPro" id="IPR003661">
    <property type="entry name" value="HisK_dim/P_dom"/>
</dbReference>
<dbReference type="CDD" id="cd12915">
    <property type="entry name" value="PDC2_DGC_like"/>
    <property type="match status" value="1"/>
</dbReference>
<dbReference type="PANTHER" id="PTHR43711">
    <property type="entry name" value="TWO-COMPONENT HISTIDINE KINASE"/>
    <property type="match status" value="1"/>
</dbReference>
<evidence type="ECO:0000259" key="9">
    <source>
        <dbReference type="PROSITE" id="PS50112"/>
    </source>
</evidence>
<dbReference type="InterPro" id="IPR003594">
    <property type="entry name" value="HATPase_dom"/>
</dbReference>
<evidence type="ECO:0000256" key="6">
    <source>
        <dbReference type="ARBA" id="ARBA00023012"/>
    </source>
</evidence>
<dbReference type="Gene3D" id="1.10.287.130">
    <property type="match status" value="1"/>
</dbReference>
<keyword evidence="11" id="KW-0547">Nucleotide-binding</keyword>
<dbReference type="GO" id="GO:0005524">
    <property type="term" value="F:ATP binding"/>
    <property type="evidence" value="ECO:0007669"/>
    <property type="project" value="UniProtKB-KW"/>
</dbReference>
<accession>A0ABY6B3N3</accession>
<dbReference type="PRINTS" id="PR00344">
    <property type="entry name" value="BCTRLSENSOR"/>
</dbReference>
<feature type="domain" description="Histidine kinase" evidence="8">
    <location>
        <begin position="493"/>
        <end position="709"/>
    </location>
</feature>
<dbReference type="Gene3D" id="3.30.565.10">
    <property type="entry name" value="Histidine kinase-like ATPase, C-terminal domain"/>
    <property type="match status" value="1"/>
</dbReference>
<keyword evidence="3" id="KW-0597">Phosphoprotein</keyword>
<sequence>MLEPAVRSLHRLRTATLVGAIVLSLATLAALVGPAWVGREEALTDARARGELLAQLMEADANRTIETAALALHALGDTLRMPDSETHDADHLSEHLTHVLVGLPFMRSVSLLDADGRVLSSTNPDDLGLQIDLAQLGRLPAPDRDALLPLRPGRSLVDLTGHPPPFKAGVSMLPLMLQLPVPSPDTSGEAGPDATLAKARWLLALIHPDALAQVRQQALPSTRSTVWLASTDGQLLAAMETLPQQPGERLVGHPAFEQLQRGREHGSYLGAGVLPGDLVVAWRASPRRSLMVGVEQPKAEVLAGWRSDLGWLVLIGLFAFSLIVLATVVVRRSLQARADAMQALQQAHEQLADRERDMRVLLRSVQELIFRTDPLGVLTFVNARWTTMHHGRPDEAVGRRLTDLAEPADRAGLTALFCDEAGPRSVEASIRNGEGELRRYVIAVVPLMRETQLLGYAGSAVDVTERVAAERLTREARDAAEAASQVKTEFLANISHELRTPLQSILGFSELGMQRSGDQAKLRAMFEDIHGSGQRMLTMVNDLLDVAKIESPLGAFELERHDLCDLVREVAHELAPLTAKRSLALQLDLAQPLPARVDPGRFQQAVRNILANAIRFAPSGSALDVHGEITADGELHLCVADRGPGIPEAELERIFDPFVQSSVTKDGSGGTGLGLPISRKIIEVHGGRLQARNRIGGGAEFHLHLPQRGATDTVLAELAAHPDGATAAH</sequence>
<dbReference type="SUPFAM" id="SSF55874">
    <property type="entry name" value="ATPase domain of HSP90 chaperone/DNA topoisomerase II/histidine kinase"/>
    <property type="match status" value="1"/>
</dbReference>
<feature type="domain" description="PAS" evidence="9">
    <location>
        <begin position="354"/>
        <end position="433"/>
    </location>
</feature>
<dbReference type="CDD" id="cd00082">
    <property type="entry name" value="HisKA"/>
    <property type="match status" value="1"/>
</dbReference>
<dbReference type="Pfam" id="PF08448">
    <property type="entry name" value="PAS_4"/>
    <property type="match status" value="1"/>
</dbReference>
<dbReference type="SMART" id="SM00387">
    <property type="entry name" value="HATPase_c"/>
    <property type="match status" value="1"/>
</dbReference>
<dbReference type="InterPro" id="IPR013656">
    <property type="entry name" value="PAS_4"/>
</dbReference>
<keyword evidence="5" id="KW-0418">Kinase</keyword>
<evidence type="ECO:0000313" key="12">
    <source>
        <dbReference type="Proteomes" id="UP001064933"/>
    </source>
</evidence>
<comment type="catalytic activity">
    <reaction evidence="1">
        <text>ATP + protein L-histidine = ADP + protein N-phospho-L-histidine.</text>
        <dbReference type="EC" id="2.7.13.3"/>
    </reaction>
</comment>
<feature type="transmembrane region" description="Helical" evidence="7">
    <location>
        <begin position="12"/>
        <end position="37"/>
    </location>
</feature>
<dbReference type="InterPro" id="IPR005467">
    <property type="entry name" value="His_kinase_dom"/>
</dbReference>
<dbReference type="PROSITE" id="PS50109">
    <property type="entry name" value="HIS_KIN"/>
    <property type="match status" value="1"/>
</dbReference>
<dbReference type="EC" id="2.7.13.3" evidence="2"/>
<dbReference type="Pfam" id="PF00512">
    <property type="entry name" value="HisKA"/>
    <property type="match status" value="1"/>
</dbReference>
<dbReference type="PROSITE" id="PS50112">
    <property type="entry name" value="PAS"/>
    <property type="match status" value="1"/>
</dbReference>
<dbReference type="Proteomes" id="UP001064933">
    <property type="component" value="Chromosome"/>
</dbReference>
<keyword evidence="11" id="KW-0067">ATP-binding</keyword>
<dbReference type="RefSeq" id="WP_261758662.1">
    <property type="nucleotide sequence ID" value="NZ_CP104562.2"/>
</dbReference>
<dbReference type="Pfam" id="PF02518">
    <property type="entry name" value="HATPase_c"/>
    <property type="match status" value="1"/>
</dbReference>
<dbReference type="NCBIfam" id="TIGR00229">
    <property type="entry name" value="sensory_box"/>
    <property type="match status" value="1"/>
</dbReference>
<feature type="domain" description="PAC" evidence="10">
    <location>
        <begin position="424"/>
        <end position="475"/>
    </location>
</feature>
<keyword evidence="7" id="KW-0472">Membrane</keyword>
<dbReference type="Gene3D" id="3.30.450.20">
    <property type="entry name" value="PAS domain"/>
    <property type="match status" value="2"/>
</dbReference>
<evidence type="ECO:0000256" key="3">
    <source>
        <dbReference type="ARBA" id="ARBA00022553"/>
    </source>
</evidence>
<keyword evidence="4" id="KW-0808">Transferase</keyword>
<dbReference type="InterPro" id="IPR004358">
    <property type="entry name" value="Sig_transdc_His_kin-like_C"/>
</dbReference>
<dbReference type="SMART" id="SM00388">
    <property type="entry name" value="HisKA"/>
    <property type="match status" value="1"/>
</dbReference>
<dbReference type="EMBL" id="CP104562">
    <property type="protein sequence ID" value="UXH78831.1"/>
    <property type="molecule type" value="Genomic_DNA"/>
</dbReference>
<dbReference type="PANTHER" id="PTHR43711:SF1">
    <property type="entry name" value="HISTIDINE KINASE 1"/>
    <property type="match status" value="1"/>
</dbReference>
<dbReference type="InterPro" id="IPR036097">
    <property type="entry name" value="HisK_dim/P_sf"/>
</dbReference>
<gene>
    <name evidence="11" type="ORF">N4261_02505</name>
</gene>
<reference evidence="11" key="1">
    <citation type="submission" date="2022-10" db="EMBL/GenBank/DDBJ databases">
        <title>Characterization and whole genome sequencing of a new Roseateles species, isolated from fresh water.</title>
        <authorList>
            <person name="Guliayeva D.Y."/>
            <person name="Akhremchuk A.E."/>
            <person name="Sikolenko M.A."/>
            <person name="Valentovich L.N."/>
            <person name="Sidarenka A.V."/>
        </authorList>
    </citation>
    <scope>NUCLEOTIDE SEQUENCE</scope>
    <source>
        <strain evidence="11">BIM B-1768</strain>
    </source>
</reference>
<keyword evidence="7" id="KW-1133">Transmembrane helix</keyword>
<evidence type="ECO:0000259" key="10">
    <source>
        <dbReference type="PROSITE" id="PS50113"/>
    </source>
</evidence>
<evidence type="ECO:0000256" key="2">
    <source>
        <dbReference type="ARBA" id="ARBA00012438"/>
    </source>
</evidence>
<feature type="transmembrane region" description="Helical" evidence="7">
    <location>
        <begin position="309"/>
        <end position="330"/>
    </location>
</feature>
<dbReference type="SUPFAM" id="SSF55785">
    <property type="entry name" value="PYP-like sensor domain (PAS domain)"/>
    <property type="match status" value="1"/>
</dbReference>
<dbReference type="PROSITE" id="PS50113">
    <property type="entry name" value="PAC"/>
    <property type="match status" value="1"/>
</dbReference>
<dbReference type="InterPro" id="IPR000700">
    <property type="entry name" value="PAS-assoc_C"/>
</dbReference>
<dbReference type="CDD" id="cd00075">
    <property type="entry name" value="HATPase"/>
    <property type="match status" value="1"/>
</dbReference>
<dbReference type="InterPro" id="IPR000014">
    <property type="entry name" value="PAS"/>
</dbReference>
<evidence type="ECO:0000256" key="7">
    <source>
        <dbReference type="SAM" id="Phobius"/>
    </source>
</evidence>
<keyword evidence="7" id="KW-0812">Transmembrane</keyword>
<dbReference type="InterPro" id="IPR036890">
    <property type="entry name" value="HATPase_C_sf"/>
</dbReference>
<dbReference type="InterPro" id="IPR050736">
    <property type="entry name" value="Sensor_HK_Regulatory"/>
</dbReference>
<organism evidence="11 12">
    <name type="scientific">Roseateles amylovorans</name>
    <dbReference type="NCBI Taxonomy" id="2978473"/>
    <lineage>
        <taxon>Bacteria</taxon>
        <taxon>Pseudomonadati</taxon>
        <taxon>Pseudomonadota</taxon>
        <taxon>Betaproteobacteria</taxon>
        <taxon>Burkholderiales</taxon>
        <taxon>Sphaerotilaceae</taxon>
        <taxon>Roseateles</taxon>
    </lineage>
</organism>
<evidence type="ECO:0000259" key="8">
    <source>
        <dbReference type="PROSITE" id="PS50109"/>
    </source>
</evidence>
<evidence type="ECO:0000256" key="4">
    <source>
        <dbReference type="ARBA" id="ARBA00022679"/>
    </source>
</evidence>
<dbReference type="SUPFAM" id="SSF47384">
    <property type="entry name" value="Homodimeric domain of signal transducing histidine kinase"/>
    <property type="match status" value="1"/>
</dbReference>
<keyword evidence="6" id="KW-0902">Two-component regulatory system</keyword>
<proteinExistence type="predicted"/>
<dbReference type="InterPro" id="IPR035965">
    <property type="entry name" value="PAS-like_dom_sf"/>
</dbReference>
<name>A0ABY6B3N3_9BURK</name>
<evidence type="ECO:0000313" key="11">
    <source>
        <dbReference type="EMBL" id="UXH78831.1"/>
    </source>
</evidence>
<protein>
    <recommendedName>
        <fullName evidence="2">histidine kinase</fullName>
        <ecNumber evidence="2">2.7.13.3</ecNumber>
    </recommendedName>
</protein>